<evidence type="ECO:0000256" key="3">
    <source>
        <dbReference type="ARBA" id="ARBA00022679"/>
    </source>
</evidence>
<gene>
    <name evidence="10" type="ORF">GOBAR_AA28815</name>
</gene>
<dbReference type="EMBL" id="KZ667195">
    <property type="protein sequence ID" value="PPR91876.1"/>
    <property type="molecule type" value="Genomic_DNA"/>
</dbReference>
<evidence type="ECO:0000256" key="2">
    <source>
        <dbReference type="ARBA" id="ARBA00012169"/>
    </source>
</evidence>
<keyword evidence="6" id="KW-0067">ATP-binding</keyword>
<evidence type="ECO:0000256" key="6">
    <source>
        <dbReference type="ARBA" id="ARBA00022840"/>
    </source>
</evidence>
<dbReference type="InterPro" id="IPR000626">
    <property type="entry name" value="Ubiquitin-like_dom"/>
</dbReference>
<feature type="domain" description="Ubiquitin-like" evidence="8">
    <location>
        <begin position="106"/>
        <end position="161"/>
    </location>
</feature>
<dbReference type="SUPFAM" id="SSF54236">
    <property type="entry name" value="Ubiquitin-like"/>
    <property type="match status" value="2"/>
</dbReference>
<dbReference type="Pfam" id="PF00454">
    <property type="entry name" value="PI3_PI4_kinase"/>
    <property type="match status" value="1"/>
</dbReference>
<dbReference type="PROSITE" id="PS50053">
    <property type="entry name" value="UBIQUITIN_2"/>
    <property type="match status" value="2"/>
</dbReference>
<keyword evidence="4" id="KW-0547">Nucleotide-binding</keyword>
<organism evidence="10 11">
    <name type="scientific">Gossypium barbadense</name>
    <name type="common">Sea Island cotton</name>
    <name type="synonym">Hibiscus barbadensis</name>
    <dbReference type="NCBI Taxonomy" id="3634"/>
    <lineage>
        <taxon>Eukaryota</taxon>
        <taxon>Viridiplantae</taxon>
        <taxon>Streptophyta</taxon>
        <taxon>Embryophyta</taxon>
        <taxon>Tracheophyta</taxon>
        <taxon>Spermatophyta</taxon>
        <taxon>Magnoliopsida</taxon>
        <taxon>eudicotyledons</taxon>
        <taxon>Gunneridae</taxon>
        <taxon>Pentapetalae</taxon>
        <taxon>rosids</taxon>
        <taxon>malvids</taxon>
        <taxon>Malvales</taxon>
        <taxon>Malvaceae</taxon>
        <taxon>Malvoideae</taxon>
        <taxon>Gossypium</taxon>
    </lineage>
</organism>
<feature type="compositionally biased region" description="Polar residues" evidence="7">
    <location>
        <begin position="219"/>
        <end position="232"/>
    </location>
</feature>
<sequence length="501" mass="55348">MSVADCALSPVRQETVHSRGYCENQAGESILFYLSVAGSVVPMRVLESDSIASVKLRIQTCKGYAVKNQKLVCGGREMTLNDSLLKDYGVKGGNVLHLVLKLSDLLLITVRTSCGKEFELHVNRNRNIGYLKQRIARKEKGLMGVDEQEIFFNGEKIDDQRVGLPPFIWDMIHSTFNGLDIGNQPIRSSEGTGGTYFMQDKSGLDYVSIFKPIDEEPNAVNNPQGLPLSTNGEGLKRGTKVGEGAVREVAAYILDHPKNGPRSVSGEMMGFAGVPPTCMVQCLHKGFNHPDGYEHAPENVKLGSLQKFMKNSGSCEDMGPGGFPMEEVHKISVFDIRTANADRHAGNILIGKGDDGRTVLIPIDHGYCLPENFEDCTFDWVYWPQSRQPYSPDTLNYIKSLDAEQDIALLNYYGWDVPVECARTLRISTMLLKKGAERGLTPFTIGSIMCRETVNKESAIEQIVREAQDSLLPGMSEAAFMETVSEVMDSWLTSSQTDLPT</sequence>
<dbReference type="InterPro" id="IPR044571">
    <property type="entry name" value="P4KG1-8"/>
</dbReference>
<dbReference type="SMART" id="SM00213">
    <property type="entry name" value="UBQ"/>
    <property type="match status" value="2"/>
</dbReference>
<feature type="domain" description="Ubiquitin-like" evidence="8">
    <location>
        <begin position="31"/>
        <end position="101"/>
    </location>
</feature>
<evidence type="ECO:0000259" key="9">
    <source>
        <dbReference type="PROSITE" id="PS50290"/>
    </source>
</evidence>
<feature type="domain" description="PI3K/PI4K catalytic" evidence="9">
    <location>
        <begin position="182"/>
        <end position="479"/>
    </location>
</feature>
<dbReference type="GO" id="GO:0004430">
    <property type="term" value="F:1-phosphatidylinositol 4-kinase activity"/>
    <property type="evidence" value="ECO:0007669"/>
    <property type="project" value="UniProtKB-EC"/>
</dbReference>
<dbReference type="CDD" id="cd17039">
    <property type="entry name" value="Ubl_ubiquitin_like"/>
    <property type="match status" value="1"/>
</dbReference>
<dbReference type="PROSITE" id="PS50290">
    <property type="entry name" value="PI3_4_KINASE_3"/>
    <property type="match status" value="1"/>
</dbReference>
<dbReference type="EC" id="2.7.1.67" evidence="2"/>
<name>A0A2P5WLB6_GOSBA</name>
<dbReference type="AlphaFoldDB" id="A0A2P5WLB6"/>
<evidence type="ECO:0000313" key="10">
    <source>
        <dbReference type="EMBL" id="PPR91876.1"/>
    </source>
</evidence>
<evidence type="ECO:0000259" key="8">
    <source>
        <dbReference type="PROSITE" id="PS50053"/>
    </source>
</evidence>
<dbReference type="InterPro" id="IPR011009">
    <property type="entry name" value="Kinase-like_dom_sf"/>
</dbReference>
<dbReference type="InterPro" id="IPR029071">
    <property type="entry name" value="Ubiquitin-like_domsf"/>
</dbReference>
<evidence type="ECO:0000256" key="4">
    <source>
        <dbReference type="ARBA" id="ARBA00022741"/>
    </source>
</evidence>
<keyword evidence="5" id="KW-0418">Kinase</keyword>
<proteinExistence type="inferred from homology"/>
<dbReference type="Proteomes" id="UP000239757">
    <property type="component" value="Unassembled WGS sequence"/>
</dbReference>
<accession>A0A2P5WLB6</accession>
<reference evidence="10 11" key="1">
    <citation type="submission" date="2015-01" db="EMBL/GenBank/DDBJ databases">
        <title>Genome of allotetraploid Gossypium barbadense reveals genomic plasticity and fiber elongation in cotton evolution.</title>
        <authorList>
            <person name="Chen X."/>
            <person name="Liu X."/>
            <person name="Zhao B."/>
            <person name="Zheng H."/>
            <person name="Hu Y."/>
            <person name="Lu G."/>
            <person name="Yang C."/>
            <person name="Chen J."/>
            <person name="Shan C."/>
            <person name="Zhang L."/>
            <person name="Zhou Y."/>
            <person name="Wang L."/>
            <person name="Guo W."/>
            <person name="Bai Y."/>
            <person name="Ruan J."/>
            <person name="Shangguan X."/>
            <person name="Mao Y."/>
            <person name="Jiang J."/>
            <person name="Zhu Y."/>
            <person name="Lei J."/>
            <person name="Kang H."/>
            <person name="Chen S."/>
            <person name="He X."/>
            <person name="Wang R."/>
            <person name="Wang Y."/>
            <person name="Chen J."/>
            <person name="Wang L."/>
            <person name="Yu S."/>
            <person name="Wang B."/>
            <person name="Wei J."/>
            <person name="Song S."/>
            <person name="Lu X."/>
            <person name="Gao Z."/>
            <person name="Gu W."/>
            <person name="Deng X."/>
            <person name="Ma D."/>
            <person name="Wang S."/>
            <person name="Liang W."/>
            <person name="Fang L."/>
            <person name="Cai C."/>
            <person name="Zhu X."/>
            <person name="Zhou B."/>
            <person name="Zhang Y."/>
            <person name="Chen Z."/>
            <person name="Xu S."/>
            <person name="Zhu R."/>
            <person name="Wang S."/>
            <person name="Zhang T."/>
            <person name="Zhao G."/>
        </authorList>
    </citation>
    <scope>NUCLEOTIDE SEQUENCE [LARGE SCALE GENOMIC DNA]</scope>
    <source>
        <strain evidence="11">cv. Xinhai21</strain>
        <tissue evidence="10">Leaf</tissue>
    </source>
</reference>
<dbReference type="PANTHER" id="PTHR45800">
    <property type="entry name" value="PHOSPHATIDYLINOSITOL 4-KINASE GAMMA"/>
    <property type="match status" value="1"/>
</dbReference>
<evidence type="ECO:0000256" key="7">
    <source>
        <dbReference type="SAM" id="MobiDB-lite"/>
    </source>
</evidence>
<keyword evidence="3" id="KW-0808">Transferase</keyword>
<dbReference type="InterPro" id="IPR000403">
    <property type="entry name" value="PI3/4_kinase_cat_dom"/>
</dbReference>
<protein>
    <recommendedName>
        <fullName evidence="2">1-phosphatidylinositol 4-kinase</fullName>
        <ecNumber evidence="2">2.7.1.67</ecNumber>
    </recommendedName>
</protein>
<dbReference type="SUPFAM" id="SSF56112">
    <property type="entry name" value="Protein kinase-like (PK-like)"/>
    <property type="match status" value="1"/>
</dbReference>
<feature type="region of interest" description="Disordered" evidence="7">
    <location>
        <begin position="218"/>
        <end position="237"/>
    </location>
</feature>
<dbReference type="PANTHER" id="PTHR45800:SF5">
    <property type="entry name" value="PHOSPHATIDYLINOSITOL 4-KINASE GAMMA 2"/>
    <property type="match status" value="1"/>
</dbReference>
<evidence type="ECO:0000256" key="5">
    <source>
        <dbReference type="ARBA" id="ARBA00022777"/>
    </source>
</evidence>
<evidence type="ECO:0000313" key="11">
    <source>
        <dbReference type="Proteomes" id="UP000239757"/>
    </source>
</evidence>
<comment type="similarity">
    <text evidence="1">Belongs to the PI3/PI4-kinase family. Type II PI4K subfamily.</text>
</comment>
<evidence type="ECO:0000256" key="1">
    <source>
        <dbReference type="ARBA" id="ARBA00008941"/>
    </source>
</evidence>
<dbReference type="Gene3D" id="3.10.20.90">
    <property type="entry name" value="Phosphatidylinositol 3-kinase Catalytic Subunit, Chain A, domain 1"/>
    <property type="match status" value="2"/>
</dbReference>
<dbReference type="OrthoDB" id="5839at2759"/>
<dbReference type="Pfam" id="PF00240">
    <property type="entry name" value="ubiquitin"/>
    <property type="match status" value="2"/>
</dbReference>
<dbReference type="GO" id="GO:0005524">
    <property type="term" value="F:ATP binding"/>
    <property type="evidence" value="ECO:0007669"/>
    <property type="project" value="UniProtKB-KW"/>
</dbReference>